<evidence type="ECO:0000259" key="2">
    <source>
        <dbReference type="Pfam" id="PF12937"/>
    </source>
</evidence>
<proteinExistence type="predicted"/>
<keyword evidence="1" id="KW-1133">Transmembrane helix</keyword>
<gene>
    <name evidence="3" type="ORF">POM88_008477</name>
</gene>
<feature type="domain" description="F-box" evidence="2">
    <location>
        <begin position="22"/>
        <end position="63"/>
    </location>
</feature>
<evidence type="ECO:0000256" key="1">
    <source>
        <dbReference type="SAM" id="Phobius"/>
    </source>
</evidence>
<dbReference type="Gene3D" id="1.20.1280.50">
    <property type="match status" value="1"/>
</dbReference>
<reference evidence="3" key="1">
    <citation type="submission" date="2023-02" db="EMBL/GenBank/DDBJ databases">
        <title>Genome of toxic invasive species Heracleum sosnowskyi carries increased number of genes despite the absence of recent whole-genome duplications.</title>
        <authorList>
            <person name="Schelkunov M."/>
            <person name="Shtratnikova V."/>
            <person name="Makarenko M."/>
            <person name="Klepikova A."/>
            <person name="Omelchenko D."/>
            <person name="Novikova G."/>
            <person name="Obukhova E."/>
            <person name="Bogdanov V."/>
            <person name="Penin A."/>
            <person name="Logacheva M."/>
        </authorList>
    </citation>
    <scope>NUCLEOTIDE SEQUENCE</scope>
    <source>
        <strain evidence="3">Hsosn_3</strain>
        <tissue evidence="3">Leaf</tissue>
    </source>
</reference>
<organism evidence="3 4">
    <name type="scientific">Heracleum sosnowskyi</name>
    <dbReference type="NCBI Taxonomy" id="360622"/>
    <lineage>
        <taxon>Eukaryota</taxon>
        <taxon>Viridiplantae</taxon>
        <taxon>Streptophyta</taxon>
        <taxon>Embryophyta</taxon>
        <taxon>Tracheophyta</taxon>
        <taxon>Spermatophyta</taxon>
        <taxon>Magnoliopsida</taxon>
        <taxon>eudicotyledons</taxon>
        <taxon>Gunneridae</taxon>
        <taxon>Pentapetalae</taxon>
        <taxon>asterids</taxon>
        <taxon>campanulids</taxon>
        <taxon>Apiales</taxon>
        <taxon>Apiaceae</taxon>
        <taxon>Apioideae</taxon>
        <taxon>apioid superclade</taxon>
        <taxon>Tordylieae</taxon>
        <taxon>Tordyliinae</taxon>
        <taxon>Heracleum</taxon>
    </lineage>
</organism>
<feature type="transmembrane region" description="Helical" evidence="1">
    <location>
        <begin position="317"/>
        <end position="336"/>
    </location>
</feature>
<sequence>MASRNISSHISRKKTQITDIHPEIIATHILTRIDIPSVASMALTSKQFHAVCSEDKVWTKICNSTWTSTKHPLVQNALSTFPGGHCSFFSDSFPILHFNRDDNRCHDTTPVQRAEQLISAVDLMYKDKILCSEVNVTDTSTEKNLDSIFKVEVPVDNKQSLSIPANCEDDEDMYMSDLKENMTLSWIMIDPTQKRAANISSQRPVSVRPHWIDGDIEIKFAIIISEFVEVRIMVMLKWADCGKSFVLSKLRLQLHDMDSMRLRGGKSVKILQEAIQSGKRKKARKGEETRIHQKYLDMKWERREEKQKRRRNKKKQLLVTVSVALIIVLVNLRFFVLE</sequence>
<dbReference type="EMBL" id="JAUIZM010000002">
    <property type="protein sequence ID" value="KAK1398614.1"/>
    <property type="molecule type" value="Genomic_DNA"/>
</dbReference>
<dbReference type="InterPro" id="IPR045283">
    <property type="entry name" value="AT3G44326-like"/>
</dbReference>
<dbReference type="Pfam" id="PF12937">
    <property type="entry name" value="F-box-like"/>
    <property type="match status" value="1"/>
</dbReference>
<dbReference type="InterPro" id="IPR036047">
    <property type="entry name" value="F-box-like_dom_sf"/>
</dbReference>
<keyword evidence="1" id="KW-0472">Membrane</keyword>
<reference evidence="3" key="2">
    <citation type="submission" date="2023-05" db="EMBL/GenBank/DDBJ databases">
        <authorList>
            <person name="Schelkunov M.I."/>
        </authorList>
    </citation>
    <scope>NUCLEOTIDE SEQUENCE</scope>
    <source>
        <strain evidence="3">Hsosn_3</strain>
        <tissue evidence="3">Leaf</tissue>
    </source>
</reference>
<keyword evidence="4" id="KW-1185">Reference proteome</keyword>
<keyword evidence="1" id="KW-0812">Transmembrane</keyword>
<evidence type="ECO:0000313" key="3">
    <source>
        <dbReference type="EMBL" id="KAK1398614.1"/>
    </source>
</evidence>
<protein>
    <submittedName>
        <fullName evidence="3">F-box domain-containing protein</fullName>
    </submittedName>
</protein>
<dbReference type="AlphaFoldDB" id="A0AAD8N6K1"/>
<dbReference type="SUPFAM" id="SSF81383">
    <property type="entry name" value="F-box domain"/>
    <property type="match status" value="1"/>
</dbReference>
<dbReference type="InterPro" id="IPR001810">
    <property type="entry name" value="F-box_dom"/>
</dbReference>
<dbReference type="Proteomes" id="UP001237642">
    <property type="component" value="Unassembled WGS sequence"/>
</dbReference>
<dbReference type="PANTHER" id="PTHR33736">
    <property type="entry name" value="F-BOX PROTEIN-RELATED"/>
    <property type="match status" value="1"/>
</dbReference>
<comment type="caution">
    <text evidence="3">The sequence shown here is derived from an EMBL/GenBank/DDBJ whole genome shotgun (WGS) entry which is preliminary data.</text>
</comment>
<dbReference type="PANTHER" id="PTHR33736:SF18">
    <property type="entry name" value="F-BOX DOMAIN-CONTAINING PROTEIN"/>
    <property type="match status" value="1"/>
</dbReference>
<evidence type="ECO:0000313" key="4">
    <source>
        <dbReference type="Proteomes" id="UP001237642"/>
    </source>
</evidence>
<accession>A0AAD8N6K1</accession>
<name>A0AAD8N6K1_9APIA</name>